<dbReference type="InterPro" id="IPR008969">
    <property type="entry name" value="CarboxyPept-like_regulatory"/>
</dbReference>
<evidence type="ECO:0000259" key="12">
    <source>
        <dbReference type="Pfam" id="PF07715"/>
    </source>
</evidence>
<dbReference type="SUPFAM" id="SSF49464">
    <property type="entry name" value="Carboxypeptidase regulatory domain-like"/>
    <property type="match status" value="1"/>
</dbReference>
<gene>
    <name evidence="13" type="ordered locus">Halhy_3512</name>
</gene>
<accession>F4KWM7</accession>
<dbReference type="OrthoDB" id="9768177at2"/>
<keyword evidence="2 8" id="KW-0813">Transport</keyword>
<dbReference type="AlphaFoldDB" id="F4KWM7"/>
<dbReference type="InterPro" id="IPR023996">
    <property type="entry name" value="TonB-dep_OMP_SusC/RagA"/>
</dbReference>
<dbReference type="Proteomes" id="UP000008461">
    <property type="component" value="Chromosome"/>
</dbReference>
<feature type="chain" id="PRO_5003316180" evidence="10">
    <location>
        <begin position="27"/>
        <end position="1078"/>
    </location>
</feature>
<dbReference type="InterPro" id="IPR000531">
    <property type="entry name" value="Beta-barrel_TonB"/>
</dbReference>
<dbReference type="PROSITE" id="PS52016">
    <property type="entry name" value="TONB_DEPENDENT_REC_3"/>
    <property type="match status" value="1"/>
</dbReference>
<dbReference type="HOGENOM" id="CLU_004317_0_2_10"/>
<dbReference type="Gene3D" id="2.170.130.10">
    <property type="entry name" value="TonB-dependent receptor, plug domain"/>
    <property type="match status" value="1"/>
</dbReference>
<keyword evidence="5 9" id="KW-0798">TonB box</keyword>
<evidence type="ECO:0000256" key="4">
    <source>
        <dbReference type="ARBA" id="ARBA00022692"/>
    </source>
</evidence>
<evidence type="ECO:0000256" key="7">
    <source>
        <dbReference type="ARBA" id="ARBA00023237"/>
    </source>
</evidence>
<comment type="subcellular location">
    <subcellularLocation>
        <location evidence="1 8">Cell outer membrane</location>
        <topology evidence="1 8">Multi-pass membrane protein</topology>
    </subcellularLocation>
</comment>
<evidence type="ECO:0000313" key="14">
    <source>
        <dbReference type="Proteomes" id="UP000008461"/>
    </source>
</evidence>
<dbReference type="InterPro" id="IPR039426">
    <property type="entry name" value="TonB-dep_rcpt-like"/>
</dbReference>
<dbReference type="Pfam" id="PF13715">
    <property type="entry name" value="CarbopepD_reg_2"/>
    <property type="match status" value="1"/>
</dbReference>
<evidence type="ECO:0000256" key="5">
    <source>
        <dbReference type="ARBA" id="ARBA00023077"/>
    </source>
</evidence>
<name>F4KWM7_HALH1</name>
<dbReference type="STRING" id="760192.Halhy_3512"/>
<evidence type="ECO:0000256" key="2">
    <source>
        <dbReference type="ARBA" id="ARBA00022448"/>
    </source>
</evidence>
<reference key="2">
    <citation type="submission" date="2011-04" db="EMBL/GenBank/DDBJ databases">
        <title>Complete sequence of chromosome of Haliscomenobacter hydrossis DSM 1100.</title>
        <authorList>
            <consortium name="US DOE Joint Genome Institute (JGI-PGF)"/>
            <person name="Lucas S."/>
            <person name="Han J."/>
            <person name="Lapidus A."/>
            <person name="Bruce D."/>
            <person name="Goodwin L."/>
            <person name="Pitluck S."/>
            <person name="Peters L."/>
            <person name="Kyrpides N."/>
            <person name="Mavromatis K."/>
            <person name="Ivanova N."/>
            <person name="Ovchinnikova G."/>
            <person name="Pagani I."/>
            <person name="Daligault H."/>
            <person name="Detter J.C."/>
            <person name="Han C."/>
            <person name="Land M."/>
            <person name="Hauser L."/>
            <person name="Markowitz V."/>
            <person name="Cheng J.-F."/>
            <person name="Hugenholtz P."/>
            <person name="Woyke T."/>
            <person name="Wu D."/>
            <person name="Verbarg S."/>
            <person name="Frueling A."/>
            <person name="Brambilla E."/>
            <person name="Klenk H.-P."/>
            <person name="Eisen J.A."/>
        </authorList>
    </citation>
    <scope>NUCLEOTIDE SEQUENCE</scope>
    <source>
        <strain>DSM 1100</strain>
    </source>
</reference>
<dbReference type="NCBIfam" id="TIGR04057">
    <property type="entry name" value="SusC_RagA_signa"/>
    <property type="match status" value="1"/>
</dbReference>
<dbReference type="RefSeq" id="WP_013765907.1">
    <property type="nucleotide sequence ID" value="NC_015510.1"/>
</dbReference>
<evidence type="ECO:0000256" key="6">
    <source>
        <dbReference type="ARBA" id="ARBA00023136"/>
    </source>
</evidence>
<keyword evidence="4 8" id="KW-0812">Transmembrane</keyword>
<dbReference type="Gene3D" id="2.40.170.20">
    <property type="entry name" value="TonB-dependent receptor, beta-barrel domain"/>
    <property type="match status" value="1"/>
</dbReference>
<evidence type="ECO:0000256" key="10">
    <source>
        <dbReference type="SAM" id="SignalP"/>
    </source>
</evidence>
<dbReference type="Pfam" id="PF00593">
    <property type="entry name" value="TonB_dep_Rec_b-barrel"/>
    <property type="match status" value="1"/>
</dbReference>
<dbReference type="InterPro" id="IPR023997">
    <property type="entry name" value="TonB-dep_OMP_SusC/RagA_CS"/>
</dbReference>
<dbReference type="Pfam" id="PF07715">
    <property type="entry name" value="Plug"/>
    <property type="match status" value="1"/>
</dbReference>
<dbReference type="InterPro" id="IPR012910">
    <property type="entry name" value="Plug_dom"/>
</dbReference>
<dbReference type="eggNOG" id="COG1629">
    <property type="taxonomic scope" value="Bacteria"/>
</dbReference>
<dbReference type="NCBIfam" id="TIGR04056">
    <property type="entry name" value="OMP_RagA_SusC"/>
    <property type="match status" value="1"/>
</dbReference>
<keyword evidence="7 8" id="KW-0998">Cell outer membrane</keyword>
<evidence type="ECO:0000256" key="8">
    <source>
        <dbReference type="PROSITE-ProRule" id="PRU01360"/>
    </source>
</evidence>
<dbReference type="InterPro" id="IPR037066">
    <property type="entry name" value="Plug_dom_sf"/>
</dbReference>
<keyword evidence="14" id="KW-1185">Reference proteome</keyword>
<evidence type="ECO:0000313" key="13">
    <source>
        <dbReference type="EMBL" id="AEE51367.1"/>
    </source>
</evidence>
<dbReference type="KEGG" id="hhy:Halhy_3512"/>
<evidence type="ECO:0000256" key="9">
    <source>
        <dbReference type="RuleBase" id="RU003357"/>
    </source>
</evidence>
<comment type="similarity">
    <text evidence="8 9">Belongs to the TonB-dependent receptor family.</text>
</comment>
<dbReference type="Gene3D" id="2.60.40.1120">
    <property type="entry name" value="Carboxypeptidase-like, regulatory domain"/>
    <property type="match status" value="1"/>
</dbReference>
<keyword evidence="13" id="KW-0675">Receptor</keyword>
<dbReference type="SUPFAM" id="SSF56935">
    <property type="entry name" value="Porins"/>
    <property type="match status" value="1"/>
</dbReference>
<dbReference type="EMBL" id="CP002691">
    <property type="protein sequence ID" value="AEE51367.1"/>
    <property type="molecule type" value="Genomic_DNA"/>
</dbReference>
<organism evidence="13 14">
    <name type="scientific">Haliscomenobacter hydrossis (strain ATCC 27775 / DSM 1100 / LMG 10767 / O)</name>
    <dbReference type="NCBI Taxonomy" id="760192"/>
    <lineage>
        <taxon>Bacteria</taxon>
        <taxon>Pseudomonadati</taxon>
        <taxon>Bacteroidota</taxon>
        <taxon>Saprospiria</taxon>
        <taxon>Saprospirales</taxon>
        <taxon>Haliscomenobacteraceae</taxon>
        <taxon>Haliscomenobacter</taxon>
    </lineage>
</organism>
<proteinExistence type="inferred from homology"/>
<evidence type="ECO:0000256" key="1">
    <source>
        <dbReference type="ARBA" id="ARBA00004571"/>
    </source>
</evidence>
<reference evidence="13 14" key="1">
    <citation type="journal article" date="2011" name="Stand. Genomic Sci.">
        <title>Complete genome sequence of Haliscomenobacter hydrossis type strain (O).</title>
        <authorList>
            <consortium name="US DOE Joint Genome Institute (JGI-PGF)"/>
            <person name="Daligault H."/>
            <person name="Lapidus A."/>
            <person name="Zeytun A."/>
            <person name="Nolan M."/>
            <person name="Lucas S."/>
            <person name="Del Rio T.G."/>
            <person name="Tice H."/>
            <person name="Cheng J.F."/>
            <person name="Tapia R."/>
            <person name="Han C."/>
            <person name="Goodwin L."/>
            <person name="Pitluck S."/>
            <person name="Liolios K."/>
            <person name="Pagani I."/>
            <person name="Ivanova N."/>
            <person name="Huntemann M."/>
            <person name="Mavromatis K."/>
            <person name="Mikhailova N."/>
            <person name="Pati A."/>
            <person name="Chen A."/>
            <person name="Palaniappan K."/>
            <person name="Land M."/>
            <person name="Hauser L."/>
            <person name="Brambilla E.M."/>
            <person name="Rohde M."/>
            <person name="Verbarg S."/>
            <person name="Goker M."/>
            <person name="Bristow J."/>
            <person name="Eisen J.A."/>
            <person name="Markowitz V."/>
            <person name="Hugenholtz P."/>
            <person name="Kyrpides N.C."/>
            <person name="Klenk H.P."/>
            <person name="Woyke T."/>
        </authorList>
    </citation>
    <scope>NUCLEOTIDE SEQUENCE [LARGE SCALE GENOMIC DNA]</scope>
    <source>
        <strain evidence="14">ATCC 27775 / DSM 1100 / LMG 10767 / O</strain>
    </source>
</reference>
<feature type="domain" description="TonB-dependent receptor-like beta-barrel" evidence="11">
    <location>
        <begin position="446"/>
        <end position="1031"/>
    </location>
</feature>
<dbReference type="InterPro" id="IPR036942">
    <property type="entry name" value="Beta-barrel_TonB_sf"/>
</dbReference>
<sequence length="1078" mass="118630">MKNTHTHSLRLFLLLCLFFTGASAFAQRSISGKITAEDDGSPLIGASVFIKGSTVGTVTDLEGAFALQVPADVSNILVVSYTGYATLEVEMGTQTSFDLKVKADVTLLQEAVVTGYGTQSRRDITGAVASVDTKQLLSVPSTNVAQAMQGRVAGVNVSNENAPGGGVMVRIRGFGTINDNSPLFVVDGMPTKGNLNTLNLGDVESIQILKDASAASIYGSRAGNGVVIITTKRGKSGKPKFTYDAYYGQQTPIKFLDLLNTQEYVNLLWESRINAENPALLVDGKISDPSKIVYPNIPMFGGAIATPRIPDYIFPVGAVGTVDESKYSVSPKNLITKANKEGTDWFDEIFDSAPIQNHQIGVSGATDQARYSMSLNYFDQQGIMIHTSYKRYSLRANTEFKVNKRIRLGENMQVAYGEQIGQPNGNQNESNPISFAYRVPPITPVYDVKGYFAGSPTVLDNSRNPVAELYRNKDNAGKEIRLFGNAYVEADILKDLTARSQLGIDYGLFNIRRYRANDPESPEPVGNNNLNTSNSYDMTWTWYNTLTYSKSIGENHRFTAMIGTEAIKNYFEFFSGERNGFAVDDLPNRYLSAGRAGINNTGGAAEWLLASEFGRLNYALNDKYLIDATVRRDRSSRFAPEFRTAVFPSVSAGWVLSKEDFLSGNQAVTFAKLRVGWGQTGNQEIGNYNAFSTFATSPESSFYDLSGSRTSSQPGYELSQFGNAKAKWETTSSINAGFDVTLWSGKFDIAFDWFDRRTTDMLFPVEVQLTQGVATNPFQNIGEMQNTGVEVGVNYRGKSGEFSYTIGANFSTYKNTVIKTNGDPKTQYFGFSNLRLPTGTVAVTQQGFPLASFFGYDILGIFQTDREAAESPVQFGGGAMNKAGAFHFRDVNGDNIINSADRTIIGSPHPDFTYGINLSFNYKSFQLDIFGQGVQGNELFNYVRYWTDFPTFGGNRTQRMYDLSWRPGKTDAKLPIPRSNDVISSNPSTYYLEDGSYFRLKNVQLTYNLPQNLISRIGLGGLRVWAQGQNLMTITKYEGLDPEVNLRNYGAGSDRQIGVDEGTYPAFRSINFGLGVTF</sequence>
<protein>
    <submittedName>
        <fullName evidence="13">TonB-dependent receptor plug</fullName>
    </submittedName>
</protein>
<evidence type="ECO:0000259" key="11">
    <source>
        <dbReference type="Pfam" id="PF00593"/>
    </source>
</evidence>
<evidence type="ECO:0000256" key="3">
    <source>
        <dbReference type="ARBA" id="ARBA00022452"/>
    </source>
</evidence>
<feature type="signal peptide" evidence="10">
    <location>
        <begin position="1"/>
        <end position="26"/>
    </location>
</feature>
<feature type="domain" description="TonB-dependent receptor plug" evidence="12">
    <location>
        <begin position="121"/>
        <end position="226"/>
    </location>
</feature>
<dbReference type="GO" id="GO:0009279">
    <property type="term" value="C:cell outer membrane"/>
    <property type="evidence" value="ECO:0007669"/>
    <property type="project" value="UniProtKB-SubCell"/>
</dbReference>
<keyword evidence="6 8" id="KW-0472">Membrane</keyword>
<keyword evidence="3 8" id="KW-1134">Transmembrane beta strand</keyword>
<keyword evidence="10" id="KW-0732">Signal</keyword>